<reference evidence="3" key="1">
    <citation type="journal article" date="2013" name="Science">
        <title>The Amborella genome and the evolution of flowering plants.</title>
        <authorList>
            <consortium name="Amborella Genome Project"/>
        </authorList>
    </citation>
    <scope>NUCLEOTIDE SEQUENCE [LARGE SCALE GENOMIC DNA]</scope>
</reference>
<proteinExistence type="predicted"/>
<dbReference type="EMBL" id="KI393051">
    <property type="protein sequence ID" value="ERN09076.1"/>
    <property type="molecule type" value="Genomic_DNA"/>
</dbReference>
<dbReference type="AlphaFoldDB" id="W1PMY5"/>
<evidence type="ECO:0000256" key="1">
    <source>
        <dbReference type="SAM" id="MobiDB-lite"/>
    </source>
</evidence>
<protein>
    <submittedName>
        <fullName evidence="2">Uncharacterized protein</fullName>
    </submittedName>
</protein>
<keyword evidence="3" id="KW-1185">Reference proteome</keyword>
<dbReference type="HOGENOM" id="CLU_2985081_0_0_1"/>
<organism evidence="2 3">
    <name type="scientific">Amborella trichopoda</name>
    <dbReference type="NCBI Taxonomy" id="13333"/>
    <lineage>
        <taxon>Eukaryota</taxon>
        <taxon>Viridiplantae</taxon>
        <taxon>Streptophyta</taxon>
        <taxon>Embryophyta</taxon>
        <taxon>Tracheophyta</taxon>
        <taxon>Spermatophyta</taxon>
        <taxon>Magnoliopsida</taxon>
        <taxon>Amborellales</taxon>
        <taxon>Amborellaceae</taxon>
        <taxon>Amborella</taxon>
    </lineage>
</organism>
<dbReference type="Gramene" id="ERN09076">
    <property type="protein sequence ID" value="ERN09076"/>
    <property type="gene ID" value="AMTR_s00014p00013450"/>
</dbReference>
<gene>
    <name evidence="2" type="ORF">AMTR_s00014p00013450</name>
</gene>
<name>W1PMY5_AMBTC</name>
<accession>W1PMY5</accession>
<evidence type="ECO:0000313" key="3">
    <source>
        <dbReference type="Proteomes" id="UP000017836"/>
    </source>
</evidence>
<feature type="region of interest" description="Disordered" evidence="1">
    <location>
        <begin position="1"/>
        <end position="21"/>
    </location>
</feature>
<sequence>VGALSAHGGLSERMQQSRESEHERWYEGGRWAWKLYALGGLEKVNVYDGLGKVDPHTD</sequence>
<dbReference type="Proteomes" id="UP000017836">
    <property type="component" value="Unassembled WGS sequence"/>
</dbReference>
<feature type="non-terminal residue" evidence="2">
    <location>
        <position position="1"/>
    </location>
</feature>
<evidence type="ECO:0000313" key="2">
    <source>
        <dbReference type="EMBL" id="ERN09076.1"/>
    </source>
</evidence>